<dbReference type="InterPro" id="IPR046700">
    <property type="entry name" value="DUF6570"/>
</dbReference>
<feature type="domain" description="Helitron helicase-like" evidence="2">
    <location>
        <begin position="681"/>
        <end position="783"/>
    </location>
</feature>
<dbReference type="InterPro" id="IPR025476">
    <property type="entry name" value="Helitron_helicase-like"/>
</dbReference>
<feature type="non-terminal residue" evidence="4">
    <location>
        <position position="1"/>
    </location>
</feature>
<dbReference type="AlphaFoldDB" id="A0A8H5EIV6"/>
<evidence type="ECO:0000259" key="2">
    <source>
        <dbReference type="Pfam" id="PF14214"/>
    </source>
</evidence>
<feature type="domain" description="DUF6570" evidence="3">
    <location>
        <begin position="333"/>
        <end position="456"/>
    </location>
</feature>
<dbReference type="EMBL" id="JAAFOW010001287">
    <property type="protein sequence ID" value="KAF5261382.1"/>
    <property type="molecule type" value="Genomic_DNA"/>
</dbReference>
<accession>A0A8H5EIV6</accession>
<feature type="compositionally biased region" description="Basic residues" evidence="1">
    <location>
        <begin position="85"/>
        <end position="97"/>
    </location>
</feature>
<feature type="region of interest" description="Disordered" evidence="1">
    <location>
        <begin position="232"/>
        <end position="270"/>
    </location>
</feature>
<evidence type="ECO:0008006" key="6">
    <source>
        <dbReference type="Google" id="ProtNLM"/>
    </source>
</evidence>
<feature type="compositionally biased region" description="Basic and acidic residues" evidence="1">
    <location>
        <begin position="240"/>
        <end position="249"/>
    </location>
</feature>
<dbReference type="Pfam" id="PF20209">
    <property type="entry name" value="DUF6570"/>
    <property type="match status" value="1"/>
</dbReference>
<feature type="region of interest" description="Disordered" evidence="1">
    <location>
        <begin position="520"/>
        <end position="548"/>
    </location>
</feature>
<dbReference type="Proteomes" id="UP000558688">
    <property type="component" value="Unassembled WGS sequence"/>
</dbReference>
<reference evidence="4" key="1">
    <citation type="submission" date="2020-02" db="EMBL/GenBank/DDBJ databases">
        <title>Identification and distribution of gene clusters putatively required for synthesis of sphingolipid metabolism inhibitors in phylogenetically diverse species of the filamentous fungus Fusarium.</title>
        <authorList>
            <person name="Kim H.-S."/>
            <person name="Busman M."/>
            <person name="Brown D.W."/>
            <person name="Divon H."/>
            <person name="Uhlig S."/>
            <person name="Proctor R.H."/>
        </authorList>
    </citation>
    <scope>NUCLEOTIDE SEQUENCE [LARGE SCALE GENOMIC DNA]</scope>
    <source>
        <strain evidence="4">NRRL 39464</strain>
    </source>
</reference>
<dbReference type="Pfam" id="PF14214">
    <property type="entry name" value="Helitron_like_N"/>
    <property type="match status" value="2"/>
</dbReference>
<evidence type="ECO:0000313" key="4">
    <source>
        <dbReference type="EMBL" id="KAF5261382.1"/>
    </source>
</evidence>
<feature type="compositionally biased region" description="Basic and acidic residues" evidence="1">
    <location>
        <begin position="535"/>
        <end position="546"/>
    </location>
</feature>
<comment type="caution">
    <text evidence="4">The sequence shown here is derived from an EMBL/GenBank/DDBJ whole genome shotgun (WGS) entry which is preliminary data.</text>
</comment>
<feature type="domain" description="Helitron helicase-like" evidence="2">
    <location>
        <begin position="805"/>
        <end position="862"/>
    </location>
</feature>
<evidence type="ECO:0000259" key="3">
    <source>
        <dbReference type="Pfam" id="PF20209"/>
    </source>
</evidence>
<gene>
    <name evidence="4" type="ORF">FOXYS1_7930</name>
</gene>
<evidence type="ECO:0000313" key="5">
    <source>
        <dbReference type="Proteomes" id="UP000558688"/>
    </source>
</evidence>
<feature type="region of interest" description="Disordered" evidence="1">
    <location>
        <begin position="1"/>
        <end position="115"/>
    </location>
</feature>
<feature type="region of interest" description="Disordered" evidence="1">
    <location>
        <begin position="1061"/>
        <end position="1081"/>
    </location>
</feature>
<name>A0A8H5EIV6_FUSOX</name>
<protein>
    <recommendedName>
        <fullName evidence="6">Helitron helicase-like domain-containing protein</fullName>
    </recommendedName>
</protein>
<proteinExistence type="predicted"/>
<evidence type="ECO:0000256" key="1">
    <source>
        <dbReference type="SAM" id="MobiDB-lite"/>
    </source>
</evidence>
<organism evidence="4 5">
    <name type="scientific">Fusarium oxysporum</name>
    <name type="common">Fusarium vascular wilt</name>
    <dbReference type="NCBI Taxonomy" id="5507"/>
    <lineage>
        <taxon>Eukaryota</taxon>
        <taxon>Fungi</taxon>
        <taxon>Dikarya</taxon>
        <taxon>Ascomycota</taxon>
        <taxon>Pezizomycotina</taxon>
        <taxon>Sordariomycetes</taxon>
        <taxon>Hypocreomycetidae</taxon>
        <taxon>Hypocreales</taxon>
        <taxon>Nectriaceae</taxon>
        <taxon>Fusarium</taxon>
        <taxon>Fusarium oxysporum species complex</taxon>
    </lineage>
</organism>
<sequence length="1255" mass="139971">MVENPGRKVRMLGGEGEVATAGAGLDVVGGGTEGNYNTRDDKPRSPSRYDSLAKANPMFRPIQPKQSSVEEISRREQAEAIARLLPKRRRRGGRSPKRRPDTSGASNTGGSGQYPVLTRVQHDAAAGSADASLSGQSLQPRVVGGSSRVAVAEPVLFHRHVLPKESRRGDEDGDGMATVVQRKRRGGRPVTRIMLRTEDVHQRPTRPIQPREKEGIAGDAHLVGWSSPRLPHQTACEEADQPRRDDATDPRQLGWQGKRTGHPGGDQPLRKQIRAGMRGQRRRDLQAKDLASVLTFLEEEFAVKERLSNEQTWRGALSPAAQLHRRIGCEHMFPDELKDLTPVEEKLIAMNSCYGFVTRYSIPSSQKQTAKYPKHIKGHITVFPNNVQELATKVLPHPLVQVMEEIHVSWQGAEKPAPSDLSGLLSVRRRVVERALVWLRKNNPHYAEIEIDVAEMESWGAPPHGVPSAVYDCMERNEPTAWEKTRTAQVVPPTERGIDEEGSVEIEEILASLNQGQDIPNGGIELLGPNEDEGRDQGESESEKLGKPINEVTSSGMFALDAAPDVADVEKLLFACNVVNGDAAGNGNTGPRTELGSVERRRRHVDACEPYIHVSRGDDFADSFDASFFAKTFPTLLPFGVGGPRLVEEAILGAEGDADKHGVDTAAQDLISSRNMSLRAWADVVLRRHGGRFATHHIFAFLLFNMSVRSKNRRVSMLSVTRKSFRKAEDIIQSLSAERLAAARVDLESSGKTTDEAVKELLRSLSLYGFRQPMSRESRLTYRTREPDAAEAFLKSLDMSYKRVRLAISDPMSSAIFFHREMTLFFEHYVKVGGESVFGRISHYYGAVETNERGALHIHGLLWLHGNSHLSSMVSDTDGEDQAMCRDRIIQYIDSVFSEDLDQEASCAVQAERSVTSDISSLLGNREQFSAAFDEEANFCAGATQIHTHSPTCVKYSLSKDKRAKKRGLCRFQAPWRLVEKTAFTADGVLHIRRRHSMVNRWNKAIAVGLRHNHDISFIATQRKTMALVYYITNYSTKVEDPVWKRVVAAAELLPLVSAAGGTEDRGEDRGSNAAGDDGAGNRTRQFLMRVANRVFTERSLSQVEVVAHLVGYPTEFSNSSAWTFLNVSLLYWHVFRRWRHLRQESGTEVANDSVDESIVVEEAGERISYAEAYQHRGDVLRSLCLYDYVSLVRLKRVSKDDIPATWGEVSFENEWGPGRGWLQVLRRPGKHASVCLDGYLSKDFDQDDEEPCYR</sequence>